<comment type="cofactor">
    <cofactor evidence="1 10">
        <name>Mg(2+)</name>
        <dbReference type="ChEBI" id="CHEBI:18420"/>
    </cofactor>
</comment>
<reference evidence="11" key="1">
    <citation type="submission" date="2021-02" db="EMBL/GenBank/DDBJ databases">
        <authorList>
            <person name="Nowell W R."/>
        </authorList>
    </citation>
    <scope>NUCLEOTIDE SEQUENCE</scope>
</reference>
<evidence type="ECO:0000313" key="11">
    <source>
        <dbReference type="EMBL" id="CAF0854103.1"/>
    </source>
</evidence>
<gene>
    <name evidence="11" type="ORF">GPM918_LOCUS6233</name>
    <name evidence="12" type="ORF">SRO942_LOCUS6233</name>
</gene>
<evidence type="ECO:0000256" key="8">
    <source>
        <dbReference type="ARBA" id="ARBA00047541"/>
    </source>
</evidence>
<dbReference type="NCBIfam" id="TIGR01559">
    <property type="entry name" value="squal_synth"/>
    <property type="match status" value="1"/>
</dbReference>
<dbReference type="PROSITE" id="PS01044">
    <property type="entry name" value="SQUALEN_PHYTOEN_SYN_1"/>
    <property type="match status" value="1"/>
</dbReference>
<dbReference type="CDD" id="cd00683">
    <property type="entry name" value="Trans_IPPS_HH"/>
    <property type="match status" value="1"/>
</dbReference>
<dbReference type="EC" id="2.5.1.21" evidence="3 10"/>
<dbReference type="InterPro" id="IPR044844">
    <property type="entry name" value="Trans_IPPS_euk-type"/>
</dbReference>
<dbReference type="EMBL" id="CAJNOQ010000950">
    <property type="protein sequence ID" value="CAF0854103.1"/>
    <property type="molecule type" value="Genomic_DNA"/>
</dbReference>
<dbReference type="Proteomes" id="UP000663829">
    <property type="component" value="Unassembled WGS sequence"/>
</dbReference>
<keyword evidence="13" id="KW-1185">Reference proteome</keyword>
<evidence type="ECO:0000256" key="3">
    <source>
        <dbReference type="ARBA" id="ARBA00012373"/>
    </source>
</evidence>
<evidence type="ECO:0000256" key="5">
    <source>
        <dbReference type="ARBA" id="ARBA00022679"/>
    </source>
</evidence>
<dbReference type="InterPro" id="IPR008949">
    <property type="entry name" value="Isoprenoid_synthase_dom_sf"/>
</dbReference>
<dbReference type="GO" id="GO:0051996">
    <property type="term" value="F:squalene synthase [NAD(P)H] activity"/>
    <property type="evidence" value="ECO:0007669"/>
    <property type="project" value="UniProtKB-UniRule"/>
</dbReference>
<dbReference type="SFLD" id="SFLDS00005">
    <property type="entry name" value="Isoprenoid_Synthase_Type_I"/>
    <property type="match status" value="1"/>
</dbReference>
<dbReference type="PANTHER" id="PTHR11626:SF2">
    <property type="entry name" value="SQUALENE SYNTHASE"/>
    <property type="match status" value="1"/>
</dbReference>
<dbReference type="InterPro" id="IPR033904">
    <property type="entry name" value="Trans_IPPS_HH"/>
</dbReference>
<dbReference type="Pfam" id="PF00494">
    <property type="entry name" value="SQS_PSY"/>
    <property type="match status" value="1"/>
</dbReference>
<evidence type="ECO:0000256" key="2">
    <source>
        <dbReference type="ARBA" id="ARBA00006251"/>
    </source>
</evidence>
<comment type="catalytic activity">
    <reaction evidence="7 10">
        <text>presqualene diphosphate + NADPH + H(+) = squalene + diphosphate + NADP(+)</text>
        <dbReference type="Rhea" id="RHEA:22232"/>
        <dbReference type="ChEBI" id="CHEBI:15378"/>
        <dbReference type="ChEBI" id="CHEBI:15440"/>
        <dbReference type="ChEBI" id="CHEBI:33019"/>
        <dbReference type="ChEBI" id="CHEBI:57310"/>
        <dbReference type="ChEBI" id="CHEBI:57783"/>
        <dbReference type="ChEBI" id="CHEBI:58349"/>
    </reaction>
    <physiologicalReaction direction="left-to-right" evidence="7 10">
        <dbReference type="Rhea" id="RHEA:22233"/>
    </physiologicalReaction>
</comment>
<comment type="catalytic activity">
    <reaction evidence="10">
        <text>2 (2E,6E)-farnesyl diphosphate + NADPH + H(+) = squalene + 2 diphosphate + NADP(+)</text>
        <dbReference type="Rhea" id="RHEA:32295"/>
        <dbReference type="ChEBI" id="CHEBI:15378"/>
        <dbReference type="ChEBI" id="CHEBI:15440"/>
        <dbReference type="ChEBI" id="CHEBI:33019"/>
        <dbReference type="ChEBI" id="CHEBI:57783"/>
        <dbReference type="ChEBI" id="CHEBI:58349"/>
        <dbReference type="ChEBI" id="CHEBI:175763"/>
        <dbReference type="EC" id="2.5.1.21"/>
    </reaction>
</comment>
<comment type="catalytic activity">
    <reaction evidence="8 10">
        <text>presqualene diphosphate + NADH + H(+) = squalene + diphosphate + NAD(+)</text>
        <dbReference type="Rhea" id="RHEA:22228"/>
        <dbReference type="ChEBI" id="CHEBI:15378"/>
        <dbReference type="ChEBI" id="CHEBI:15440"/>
        <dbReference type="ChEBI" id="CHEBI:33019"/>
        <dbReference type="ChEBI" id="CHEBI:57310"/>
        <dbReference type="ChEBI" id="CHEBI:57540"/>
        <dbReference type="ChEBI" id="CHEBI:57945"/>
    </reaction>
    <physiologicalReaction direction="left-to-right" evidence="8 10">
        <dbReference type="Rhea" id="RHEA:22229"/>
    </physiologicalReaction>
</comment>
<dbReference type="Gene3D" id="1.10.600.10">
    <property type="entry name" value="Farnesyl Diphosphate Synthase"/>
    <property type="match status" value="1"/>
</dbReference>
<evidence type="ECO:0000256" key="9">
    <source>
        <dbReference type="ARBA" id="ARBA00048315"/>
    </source>
</evidence>
<dbReference type="GO" id="GO:0008610">
    <property type="term" value="P:lipid biosynthetic process"/>
    <property type="evidence" value="ECO:0007669"/>
    <property type="project" value="InterPro"/>
</dbReference>
<dbReference type="GO" id="GO:0055056">
    <property type="term" value="F:D-glucose transmembrane transporter activity"/>
    <property type="evidence" value="ECO:0007669"/>
    <property type="project" value="UniProtKB-UniRule"/>
</dbReference>
<dbReference type="InterPro" id="IPR002060">
    <property type="entry name" value="Squ/phyt_synthse"/>
</dbReference>
<proteinExistence type="inferred from homology"/>
<evidence type="ECO:0000256" key="1">
    <source>
        <dbReference type="ARBA" id="ARBA00001946"/>
    </source>
</evidence>
<evidence type="ECO:0000256" key="4">
    <source>
        <dbReference type="ARBA" id="ARBA00015135"/>
    </source>
</evidence>
<comment type="similarity">
    <text evidence="2 10">Belongs to the phytoene/squalene synthase family.</text>
</comment>
<evidence type="ECO:0000313" key="13">
    <source>
        <dbReference type="Proteomes" id="UP000663829"/>
    </source>
</evidence>
<evidence type="ECO:0000256" key="10">
    <source>
        <dbReference type="RuleBase" id="RU368088"/>
    </source>
</evidence>
<dbReference type="SFLD" id="SFLDG01018">
    <property type="entry name" value="Squalene/Phytoene_Synthase_Lik"/>
    <property type="match status" value="1"/>
</dbReference>
<evidence type="ECO:0000313" key="12">
    <source>
        <dbReference type="EMBL" id="CAF3641848.1"/>
    </source>
</evidence>
<sequence length="405" mass="47030">MLRELLPSLLYPREIYSLFKMKFRSYNVASTSSKAQEDDDLEFCYTLLNKVSRSFAYVIQQLPLSLRNSVAIFYLILRGLDSIEDDMNLDNELKIDLLQHFFEKLQCDAWFIEHVGDSEDHRLLLSHFYKVIRVFKTSQPSYQNIITTIIRKMGKGMAEFVHVLTNKNKSMCIDTVKNYDLYCHYVAGLVGEGLSQLFVESGLETASVAQDKCLWNSVGLFLQKTNIIGDYFEDCHLTGGGRRWWPKEIWSKYGVHRLEDFTLKPDAPESLSCLNAMINDALRHVPDCLHYLSRLENERIFIFCAIPQTRAMATLLEFYNNPQVYRRKNVQVRKGLAALTMLDSSNFGNVKYTFRKFALQMSDKVVKNARHCVDETRRQELCQMSVIKESFTLKLDSSKQKTLET</sequence>
<comment type="caution">
    <text evidence="11">The sequence shown here is derived from an EMBL/GenBank/DDBJ whole genome shotgun (WGS) entry which is preliminary data.</text>
</comment>
<evidence type="ECO:0000256" key="6">
    <source>
        <dbReference type="ARBA" id="ARBA00045166"/>
    </source>
</evidence>
<comment type="function">
    <text evidence="6">Catalyzes the condensation of 2 farnesyl pyrophosphate (FPP) moieties to form squalene. Proceeds in two distinct steps. In the first half-reaction, two molecules of FPP react to form the stable presqualene diphosphate intermediate (PSQPP), with concomitant release of a proton and a molecule of inorganic diphosphate. In the second half-reaction, PSQPP undergoes heterolysis, isomerization, and reduction with NADPH or NADH to form squalene. It is the first committed enzyme of the sterol biosynthesis pathway.</text>
</comment>
<comment type="catalytic activity">
    <reaction evidence="9 10">
        <text>2 (2E,6E)-farnesyl diphosphate = presqualene diphosphate + diphosphate</text>
        <dbReference type="Rhea" id="RHEA:22672"/>
        <dbReference type="ChEBI" id="CHEBI:33019"/>
        <dbReference type="ChEBI" id="CHEBI:57310"/>
        <dbReference type="ChEBI" id="CHEBI:175763"/>
    </reaction>
    <physiologicalReaction direction="left-to-right" evidence="9 10">
        <dbReference type="Rhea" id="RHEA:22673"/>
    </physiologicalReaction>
</comment>
<dbReference type="FunFam" id="1.10.600.10:FF:000023">
    <property type="entry name" value="Squalene synthase"/>
    <property type="match status" value="1"/>
</dbReference>
<accession>A0A813WCV5</accession>
<name>A0A813WCV5_9BILA</name>
<comment type="catalytic activity">
    <reaction evidence="10">
        <text>2 (2E,6E)-farnesyl diphosphate + NADH + H(+) = squalene + 2 diphosphate + NAD(+)</text>
        <dbReference type="Rhea" id="RHEA:32299"/>
        <dbReference type="ChEBI" id="CHEBI:15378"/>
        <dbReference type="ChEBI" id="CHEBI:15440"/>
        <dbReference type="ChEBI" id="CHEBI:33019"/>
        <dbReference type="ChEBI" id="CHEBI:57540"/>
        <dbReference type="ChEBI" id="CHEBI:57945"/>
        <dbReference type="ChEBI" id="CHEBI:175763"/>
        <dbReference type="EC" id="2.5.1.21"/>
    </reaction>
</comment>
<dbReference type="EMBL" id="CAJOBC010000950">
    <property type="protein sequence ID" value="CAF3641848.1"/>
    <property type="molecule type" value="Genomic_DNA"/>
</dbReference>
<dbReference type="GO" id="GO:0005789">
    <property type="term" value="C:endoplasmic reticulum membrane"/>
    <property type="evidence" value="ECO:0007669"/>
    <property type="project" value="TreeGrafter"/>
</dbReference>
<evidence type="ECO:0000256" key="7">
    <source>
        <dbReference type="ARBA" id="ARBA00047468"/>
    </source>
</evidence>
<keyword evidence="5 10" id="KW-0808">Transferase</keyword>
<dbReference type="InterPro" id="IPR006449">
    <property type="entry name" value="Squal_synth-like"/>
</dbReference>
<dbReference type="OrthoDB" id="431150at2759"/>
<dbReference type="GO" id="GO:0045338">
    <property type="term" value="P:farnesyl diphosphate metabolic process"/>
    <property type="evidence" value="ECO:0007669"/>
    <property type="project" value="InterPro"/>
</dbReference>
<comment type="pathway">
    <text evidence="10">Terpene metabolism; lanosterol biosynthesis; lanosterol from farnesyl diphosphate: step 1/3.</text>
</comment>
<dbReference type="Proteomes" id="UP000681722">
    <property type="component" value="Unassembled WGS sequence"/>
</dbReference>
<dbReference type="PANTHER" id="PTHR11626">
    <property type="entry name" value="FARNESYL-DIPHOSPHATE FARNESYLTRANSFERASE"/>
    <property type="match status" value="1"/>
</dbReference>
<dbReference type="UniPathway" id="UPA00767">
    <property type="reaction ID" value="UER00751"/>
</dbReference>
<dbReference type="InterPro" id="IPR019845">
    <property type="entry name" value="Squalene/phytoene_synthase_CS"/>
</dbReference>
<dbReference type="AlphaFoldDB" id="A0A813WCV5"/>
<protein>
    <recommendedName>
        <fullName evidence="4 10">Squalene synthase</fullName>
        <shortName evidence="10">SQS</shortName>
        <shortName evidence="10">SS</shortName>
        <ecNumber evidence="3 10">2.5.1.21</ecNumber>
    </recommendedName>
</protein>
<dbReference type="SUPFAM" id="SSF48576">
    <property type="entry name" value="Terpenoid synthases"/>
    <property type="match status" value="1"/>
</dbReference>
<organism evidence="11 13">
    <name type="scientific">Didymodactylos carnosus</name>
    <dbReference type="NCBI Taxonomy" id="1234261"/>
    <lineage>
        <taxon>Eukaryota</taxon>
        <taxon>Metazoa</taxon>
        <taxon>Spiralia</taxon>
        <taxon>Gnathifera</taxon>
        <taxon>Rotifera</taxon>
        <taxon>Eurotatoria</taxon>
        <taxon>Bdelloidea</taxon>
        <taxon>Philodinida</taxon>
        <taxon>Philodinidae</taxon>
        <taxon>Didymodactylos</taxon>
    </lineage>
</organism>